<feature type="domain" description="4Fe-4S ferredoxin-type" evidence="7">
    <location>
        <begin position="367"/>
        <end position="396"/>
    </location>
</feature>
<dbReference type="AlphaFoldDB" id="A0A9X4ATW1"/>
<dbReference type="RefSeq" id="WP_272459061.1">
    <property type="nucleotide sequence ID" value="NZ_JAGTJJ010000022.1"/>
</dbReference>
<organism evidence="8 9">
    <name type="scientific">Polyangium jinanense</name>
    <dbReference type="NCBI Taxonomy" id="2829994"/>
    <lineage>
        <taxon>Bacteria</taxon>
        <taxon>Pseudomonadati</taxon>
        <taxon>Myxococcota</taxon>
        <taxon>Polyangia</taxon>
        <taxon>Polyangiales</taxon>
        <taxon>Polyangiaceae</taxon>
        <taxon>Polyangium</taxon>
    </lineage>
</organism>
<accession>A0A9X4ATW1</accession>
<dbReference type="GO" id="GO:0046872">
    <property type="term" value="F:metal ion binding"/>
    <property type="evidence" value="ECO:0007669"/>
    <property type="project" value="UniProtKB-KW"/>
</dbReference>
<comment type="caution">
    <text evidence="8">The sequence shown here is derived from an EMBL/GenBank/DDBJ whole genome shotgun (WGS) entry which is preliminary data.</text>
</comment>
<feature type="domain" description="4Fe-4S ferredoxin-type" evidence="7">
    <location>
        <begin position="337"/>
        <end position="366"/>
    </location>
</feature>
<keyword evidence="2" id="KW-0479">Metal-binding</keyword>
<feature type="compositionally biased region" description="Basic and acidic residues" evidence="6">
    <location>
        <begin position="1"/>
        <end position="11"/>
    </location>
</feature>
<dbReference type="SUPFAM" id="SSF48695">
    <property type="entry name" value="Multiheme cytochromes"/>
    <property type="match status" value="1"/>
</dbReference>
<evidence type="ECO:0000313" key="8">
    <source>
        <dbReference type="EMBL" id="MDC3984653.1"/>
    </source>
</evidence>
<dbReference type="InterPro" id="IPR036280">
    <property type="entry name" value="Multihaem_cyt_sf"/>
</dbReference>
<evidence type="ECO:0000256" key="6">
    <source>
        <dbReference type="SAM" id="MobiDB-lite"/>
    </source>
</evidence>
<keyword evidence="3" id="KW-0560">Oxidoreductase</keyword>
<dbReference type="InterPro" id="IPR050097">
    <property type="entry name" value="Ferredoxin-NADP_redctase_2"/>
</dbReference>
<dbReference type="InterPro" id="IPR017900">
    <property type="entry name" value="4Fe4S_Fe_S_CS"/>
</dbReference>
<dbReference type="InterPro" id="IPR036188">
    <property type="entry name" value="FAD/NAD-bd_sf"/>
</dbReference>
<proteinExistence type="predicted"/>
<dbReference type="GO" id="GO:0016491">
    <property type="term" value="F:oxidoreductase activity"/>
    <property type="evidence" value="ECO:0007669"/>
    <property type="project" value="UniProtKB-KW"/>
</dbReference>
<feature type="region of interest" description="Disordered" evidence="6">
    <location>
        <begin position="1"/>
        <end position="53"/>
    </location>
</feature>
<dbReference type="Pfam" id="PF12838">
    <property type="entry name" value="Fer4_7"/>
    <property type="match status" value="1"/>
</dbReference>
<dbReference type="PANTHER" id="PTHR48105">
    <property type="entry name" value="THIOREDOXIN REDUCTASE 1-RELATED-RELATED"/>
    <property type="match status" value="1"/>
</dbReference>
<dbReference type="SUPFAM" id="SSF54862">
    <property type="entry name" value="4Fe-4S ferredoxins"/>
    <property type="match status" value="1"/>
</dbReference>
<evidence type="ECO:0000256" key="1">
    <source>
        <dbReference type="ARBA" id="ARBA00022630"/>
    </source>
</evidence>
<evidence type="ECO:0000313" key="9">
    <source>
        <dbReference type="Proteomes" id="UP001151081"/>
    </source>
</evidence>
<dbReference type="Gene3D" id="3.90.10.10">
    <property type="entry name" value="Cytochrome C3"/>
    <property type="match status" value="1"/>
</dbReference>
<protein>
    <submittedName>
        <fullName evidence="8">NAD(P)-binding domain-containing protein</fullName>
    </submittedName>
</protein>
<sequence>MADRDRRDEPSAGKPPAALPTLYASPLGDARDRAAVPRELPRGRAAKRAEKTSDVTRFRGVLTATVVAAAAAGLSAFLVPPAGGHASPGPLSRPHARAASVTCASCHGTAGAEKRPDEACASCHGPHAPRRRPHERLFKSGALRCSTCHPIHQADQGVAFVPGEPPIRFAPGVERALDDAPPAHLEATVPIVTAASCKGCHDPRSPRDPISRCFAPGTEKLGPDKPSLCFDEHQTALPPDRPERPSAQPRARVCAAQHGDDRPVAWDAARDVALAVPKLDRPATSALTWLWLGTGTLAFALTLGLVRGTGALRARRRKVQDKPQTTEALLKPQTRVRLPQIDTQTCLGCYACVDACPYDVLEVQKYVAVVVRPEACCGLTLCEQRCPNGSLRITDGDTIGDRPRIDDALQSQDTPGLFLAGDVTGLPLIKNAILQGAHAVEKIAASLEAEGPFAGSGERPKDLVIVGAGPAGISAALRAKELGLSFEVIEQGSVAQSIRSFPRGKLVFDQPLDLPLTGKLWLKESTKEELLSHWMRIIRKEELPVRQDTRMTAVSREADGKLFRVTTEPREGGPPRDVLARRVLLAIGQRGTPRRLPIELSPDVEARVHYHLADARSFEGKRVIVVGLGDVAMEIAVALARQPGTTVTVVHRGATFTRGKSRNIDEVKRMHAAGRLSLRFETEIRALDPDVATVRARGRDERVAYDAVFVLIGSIPPWDTLKACGVRVAAEAHMGPDRSPSIFVQGPTGAP</sequence>
<keyword evidence="1" id="KW-0285">Flavoprotein</keyword>
<feature type="compositionally biased region" description="Basic and acidic residues" evidence="6">
    <location>
        <begin position="29"/>
        <end position="53"/>
    </location>
</feature>
<dbReference type="PROSITE" id="PS51379">
    <property type="entry name" value="4FE4S_FER_2"/>
    <property type="match status" value="2"/>
</dbReference>
<dbReference type="SUPFAM" id="SSF51905">
    <property type="entry name" value="FAD/NAD(P)-binding domain"/>
    <property type="match status" value="2"/>
</dbReference>
<evidence type="ECO:0000256" key="3">
    <source>
        <dbReference type="ARBA" id="ARBA00023002"/>
    </source>
</evidence>
<evidence type="ECO:0000256" key="5">
    <source>
        <dbReference type="ARBA" id="ARBA00023014"/>
    </source>
</evidence>
<dbReference type="Gene3D" id="3.30.70.20">
    <property type="match status" value="1"/>
</dbReference>
<dbReference type="Proteomes" id="UP001151081">
    <property type="component" value="Unassembled WGS sequence"/>
</dbReference>
<keyword evidence="5" id="KW-0411">Iron-sulfur</keyword>
<evidence type="ECO:0000259" key="7">
    <source>
        <dbReference type="PROSITE" id="PS51379"/>
    </source>
</evidence>
<name>A0A9X4ATW1_9BACT</name>
<evidence type="ECO:0000256" key="4">
    <source>
        <dbReference type="ARBA" id="ARBA00023004"/>
    </source>
</evidence>
<dbReference type="Pfam" id="PF13738">
    <property type="entry name" value="Pyr_redox_3"/>
    <property type="match status" value="1"/>
</dbReference>
<reference evidence="8 9" key="1">
    <citation type="submission" date="2021-04" db="EMBL/GenBank/DDBJ databases">
        <title>Genome analysis of Polyangium sp.</title>
        <authorList>
            <person name="Li Y."/>
            <person name="Wang J."/>
        </authorList>
    </citation>
    <scope>NUCLEOTIDE SEQUENCE [LARGE SCALE GENOMIC DNA]</scope>
    <source>
        <strain evidence="8 9">SDU14</strain>
    </source>
</reference>
<evidence type="ECO:0000256" key="2">
    <source>
        <dbReference type="ARBA" id="ARBA00022723"/>
    </source>
</evidence>
<dbReference type="PROSITE" id="PS00198">
    <property type="entry name" value="4FE4S_FER_1"/>
    <property type="match status" value="1"/>
</dbReference>
<dbReference type="Gene3D" id="3.50.50.60">
    <property type="entry name" value="FAD/NAD(P)-binding domain"/>
    <property type="match status" value="2"/>
</dbReference>
<keyword evidence="4" id="KW-0408">Iron</keyword>
<dbReference type="EMBL" id="JAGTJJ010000022">
    <property type="protein sequence ID" value="MDC3984653.1"/>
    <property type="molecule type" value="Genomic_DNA"/>
</dbReference>
<keyword evidence="9" id="KW-1185">Reference proteome</keyword>
<dbReference type="InterPro" id="IPR017896">
    <property type="entry name" value="4Fe4S_Fe-S-bd"/>
</dbReference>
<dbReference type="PRINTS" id="PR00469">
    <property type="entry name" value="PNDRDTASEII"/>
</dbReference>
<dbReference type="PRINTS" id="PR00368">
    <property type="entry name" value="FADPNR"/>
</dbReference>
<dbReference type="CDD" id="cd08168">
    <property type="entry name" value="Cytochrom_C3"/>
    <property type="match status" value="1"/>
</dbReference>
<dbReference type="GO" id="GO:0051536">
    <property type="term" value="F:iron-sulfur cluster binding"/>
    <property type="evidence" value="ECO:0007669"/>
    <property type="project" value="UniProtKB-KW"/>
</dbReference>
<gene>
    <name evidence="8" type="ORF">KEG57_29360</name>
</gene>